<proteinExistence type="predicted"/>
<reference evidence="1" key="1">
    <citation type="submission" date="2011-10" db="EMBL/GenBank/DDBJ databases">
        <title>The Genome Sequence of Fusarium oxysporum HDV247.</title>
        <authorList>
            <consortium name="The Broad Institute Genome Sequencing Platform"/>
            <person name="Ma L.-J."/>
            <person name="Gale L.R."/>
            <person name="Schwartz D.C."/>
            <person name="Zhou S."/>
            <person name="Corby-Kistler H."/>
            <person name="Young S.K."/>
            <person name="Zeng Q."/>
            <person name="Gargeya S."/>
            <person name="Fitzgerald M."/>
            <person name="Haas B."/>
            <person name="Abouelleil A."/>
            <person name="Alvarado L."/>
            <person name="Arachchi H.M."/>
            <person name="Berlin A."/>
            <person name="Brown A."/>
            <person name="Chapman S.B."/>
            <person name="Chen Z."/>
            <person name="Dunbar C."/>
            <person name="Freedman E."/>
            <person name="Gearin G."/>
            <person name="Goldberg J."/>
            <person name="Griggs A."/>
            <person name="Gujja S."/>
            <person name="Heiman D."/>
            <person name="Howarth C."/>
            <person name="Larson L."/>
            <person name="Lui A."/>
            <person name="MacDonald P.J.P."/>
            <person name="Montmayeur A."/>
            <person name="Murphy C."/>
            <person name="Neiman D."/>
            <person name="Pearson M."/>
            <person name="Priest M."/>
            <person name="Roberts A."/>
            <person name="Saif S."/>
            <person name="Shea T."/>
            <person name="Shenoy N."/>
            <person name="Sisk P."/>
            <person name="Stolte C."/>
            <person name="Sykes S."/>
            <person name="Wortman J."/>
            <person name="Nusbaum C."/>
            <person name="Birren B."/>
        </authorList>
    </citation>
    <scope>NUCLEOTIDE SEQUENCE [LARGE SCALE GENOMIC DNA]</scope>
    <source>
        <strain evidence="1">HDV247</strain>
    </source>
</reference>
<dbReference type="EMBL" id="JH650975">
    <property type="protein sequence ID" value="EXA37024.1"/>
    <property type="molecule type" value="Genomic_DNA"/>
</dbReference>
<dbReference type="Proteomes" id="UP000030751">
    <property type="component" value="Unassembled WGS sequence"/>
</dbReference>
<dbReference type="AlphaFoldDB" id="W9NVU5"/>
<evidence type="ECO:0000313" key="1">
    <source>
        <dbReference type="EMBL" id="EXA37024.1"/>
    </source>
</evidence>
<sequence length="31" mass="3329">MEIRNGNSIVPGLGRDWSMQTSVGDTAVYSS</sequence>
<name>W9NVU5_FUSOX</name>
<gene>
    <name evidence="1" type="ORF">FOVG_11326</name>
</gene>
<organism evidence="1">
    <name type="scientific">Fusarium oxysporum f. sp. pisi HDV247</name>
    <dbReference type="NCBI Taxonomy" id="1080344"/>
    <lineage>
        <taxon>Eukaryota</taxon>
        <taxon>Fungi</taxon>
        <taxon>Dikarya</taxon>
        <taxon>Ascomycota</taxon>
        <taxon>Pezizomycotina</taxon>
        <taxon>Sordariomycetes</taxon>
        <taxon>Hypocreomycetidae</taxon>
        <taxon>Hypocreales</taxon>
        <taxon>Nectriaceae</taxon>
        <taxon>Fusarium</taxon>
        <taxon>Fusarium oxysporum species complex</taxon>
    </lineage>
</organism>
<reference evidence="1" key="2">
    <citation type="submission" date="2012-05" db="EMBL/GenBank/DDBJ databases">
        <title>Annotation of the Genome Sequence of Fusarium oxysporum HDV247.</title>
        <authorList>
            <consortium name="The Broad Institute Genomics Platform"/>
            <person name="Ma L.-J."/>
            <person name="Corby-Kistler H."/>
            <person name="Broz K."/>
            <person name="Gale L.R."/>
            <person name="Jonkers W."/>
            <person name="O'Donnell K."/>
            <person name="Ploetz R."/>
            <person name="Steinberg C."/>
            <person name="Schwartz D.C."/>
            <person name="VanEtten H."/>
            <person name="Zhou S."/>
            <person name="Young S.K."/>
            <person name="Zeng Q."/>
            <person name="Gargeya S."/>
            <person name="Fitzgerald M."/>
            <person name="Abouelleil A."/>
            <person name="Alvarado L."/>
            <person name="Chapman S.B."/>
            <person name="Gainer-Dewar J."/>
            <person name="Goldberg J."/>
            <person name="Griggs A."/>
            <person name="Gujja S."/>
            <person name="Hansen M."/>
            <person name="Howarth C."/>
            <person name="Imamovic A."/>
            <person name="Ireland A."/>
            <person name="Larimer J."/>
            <person name="McCowan C."/>
            <person name="Murphy C."/>
            <person name="Pearson M."/>
            <person name="Poon T.W."/>
            <person name="Priest M."/>
            <person name="Roberts A."/>
            <person name="Saif S."/>
            <person name="Shea T."/>
            <person name="Sykes S."/>
            <person name="Wortman J."/>
            <person name="Nusbaum C."/>
            <person name="Birren B."/>
        </authorList>
    </citation>
    <scope>NUCLEOTIDE SEQUENCE</scope>
    <source>
        <strain evidence="1">HDV247</strain>
    </source>
</reference>
<dbReference type="HOGENOM" id="CLU_3399444_0_0_1"/>
<accession>W9NVU5</accession>
<protein>
    <submittedName>
        <fullName evidence="1">Uncharacterized protein</fullName>
    </submittedName>
</protein>